<sequence length="93" mass="10108">MPRPDIHIRQIEKRRKVGDAPRKAHELPVGGRAAIATWMVEDAEVERVPQRFGQDGVREAFRPVEVVAGEGGVERCDGDGGWVGGNDIIALGP</sequence>
<gene>
    <name evidence="2" type="ORF">BP5796_03597</name>
</gene>
<evidence type="ECO:0000313" key="2">
    <source>
        <dbReference type="EMBL" id="RDW87903.1"/>
    </source>
</evidence>
<feature type="region of interest" description="Disordered" evidence="1">
    <location>
        <begin position="1"/>
        <end position="25"/>
    </location>
</feature>
<proteinExistence type="predicted"/>
<dbReference type="Proteomes" id="UP000256328">
    <property type="component" value="Unassembled WGS sequence"/>
</dbReference>
<keyword evidence="3" id="KW-1185">Reference proteome</keyword>
<name>A0A3D8SNJ6_9HELO</name>
<reference evidence="2 3" key="1">
    <citation type="journal article" date="2018" name="IMA Fungus">
        <title>IMA Genome-F 9: Draft genome sequence of Annulohypoxylon stygium, Aspergillus mulundensis, Berkeleyomyces basicola (syn. Thielaviopsis basicola), Ceratocystis smalleyi, two Cercospora beticola strains, Coleophoma cylindrospora, Fusarium fracticaudum, Phialophora cf. hyalina, and Morchella septimelata.</title>
        <authorList>
            <person name="Wingfield B.D."/>
            <person name="Bills G.F."/>
            <person name="Dong Y."/>
            <person name="Huang W."/>
            <person name="Nel W.J."/>
            <person name="Swalarsk-Parry B.S."/>
            <person name="Vaghefi N."/>
            <person name="Wilken P.M."/>
            <person name="An Z."/>
            <person name="de Beer Z.W."/>
            <person name="De Vos L."/>
            <person name="Chen L."/>
            <person name="Duong T.A."/>
            <person name="Gao Y."/>
            <person name="Hammerbacher A."/>
            <person name="Kikkert J.R."/>
            <person name="Li Y."/>
            <person name="Li H."/>
            <person name="Li K."/>
            <person name="Li Q."/>
            <person name="Liu X."/>
            <person name="Ma X."/>
            <person name="Naidoo K."/>
            <person name="Pethybridge S.J."/>
            <person name="Sun J."/>
            <person name="Steenkamp E.T."/>
            <person name="van der Nest M.A."/>
            <person name="van Wyk S."/>
            <person name="Wingfield M.J."/>
            <person name="Xiong C."/>
            <person name="Yue Q."/>
            <person name="Zhang X."/>
        </authorList>
    </citation>
    <scope>NUCLEOTIDE SEQUENCE [LARGE SCALE GENOMIC DNA]</scope>
    <source>
        <strain evidence="2 3">BP5796</strain>
    </source>
</reference>
<comment type="caution">
    <text evidence="2">The sequence shown here is derived from an EMBL/GenBank/DDBJ whole genome shotgun (WGS) entry which is preliminary data.</text>
</comment>
<dbReference type="AlphaFoldDB" id="A0A3D8SNJ6"/>
<evidence type="ECO:0000313" key="3">
    <source>
        <dbReference type="Proteomes" id="UP000256328"/>
    </source>
</evidence>
<accession>A0A3D8SNJ6</accession>
<evidence type="ECO:0000256" key="1">
    <source>
        <dbReference type="SAM" id="MobiDB-lite"/>
    </source>
</evidence>
<dbReference type="EMBL" id="PDLN01000004">
    <property type="protein sequence ID" value="RDW87903.1"/>
    <property type="molecule type" value="Genomic_DNA"/>
</dbReference>
<protein>
    <submittedName>
        <fullName evidence="2">Uncharacterized protein</fullName>
    </submittedName>
</protein>
<organism evidence="2 3">
    <name type="scientific">Coleophoma crateriformis</name>
    <dbReference type="NCBI Taxonomy" id="565419"/>
    <lineage>
        <taxon>Eukaryota</taxon>
        <taxon>Fungi</taxon>
        <taxon>Dikarya</taxon>
        <taxon>Ascomycota</taxon>
        <taxon>Pezizomycotina</taxon>
        <taxon>Leotiomycetes</taxon>
        <taxon>Helotiales</taxon>
        <taxon>Dermateaceae</taxon>
        <taxon>Coleophoma</taxon>
    </lineage>
</organism>